<evidence type="ECO:0000313" key="9">
    <source>
        <dbReference type="Proteomes" id="UP001620339"/>
    </source>
</evidence>
<dbReference type="PRINTS" id="PR00094">
    <property type="entry name" value="ADENYLTKNASE"/>
</dbReference>
<dbReference type="NCBIfam" id="NF011104">
    <property type="entry name" value="PRK14531.1"/>
    <property type="match status" value="1"/>
</dbReference>
<dbReference type="InterPro" id="IPR027417">
    <property type="entry name" value="P-loop_NTPase"/>
</dbReference>
<feature type="binding site" evidence="5">
    <location>
        <position position="31"/>
    </location>
    <ligand>
        <name>AMP</name>
        <dbReference type="ChEBI" id="CHEBI:456215"/>
    </ligand>
</feature>
<comment type="pathway">
    <text evidence="5">Purine metabolism; AMP biosynthesis via salvage pathway; AMP from ADP: step 1/1.</text>
</comment>
<dbReference type="HAMAP" id="MF_00235">
    <property type="entry name" value="Adenylate_kinase_Adk"/>
    <property type="match status" value="1"/>
</dbReference>
<keyword evidence="3 5" id="KW-0547">Nucleotide-binding</keyword>
<feature type="binding site" evidence="5">
    <location>
        <begin position="57"/>
        <end position="59"/>
    </location>
    <ligand>
        <name>AMP</name>
        <dbReference type="ChEBI" id="CHEBI:456215"/>
    </ligand>
</feature>
<dbReference type="SUPFAM" id="SSF52540">
    <property type="entry name" value="P-loop containing nucleoside triphosphate hydrolases"/>
    <property type="match status" value="1"/>
</dbReference>
<comment type="caution">
    <text evidence="8">The sequence shown here is derived from an EMBL/GenBank/DDBJ whole genome shotgun (WGS) entry which is preliminary data.</text>
</comment>
<gene>
    <name evidence="5" type="primary">adk</name>
    <name evidence="8" type="ORF">ISP25_15735</name>
</gene>
<protein>
    <recommendedName>
        <fullName evidence="5 7">Adenylate kinase</fullName>
        <shortName evidence="5">AK</shortName>
        <ecNumber evidence="5 7">2.7.4.3</ecNumber>
    </recommendedName>
    <alternativeName>
        <fullName evidence="5">ATP-AMP transphosphorylase</fullName>
    </alternativeName>
    <alternativeName>
        <fullName evidence="5">ATP:AMP phosphotransferase</fullName>
    </alternativeName>
    <alternativeName>
        <fullName evidence="5">Adenylate monophosphate kinase</fullName>
    </alternativeName>
</protein>
<keyword evidence="5" id="KW-0963">Cytoplasm</keyword>
<comment type="domain">
    <text evidence="5">Consists of three domains, a large central CORE domain and two small peripheral domains, NMPbind and LID, which undergo movements during catalysis. The LID domain closes over the site of phosphoryl transfer upon ATP binding. Assembling and dissambling the active center during each catalytic cycle provides an effective means to prevent ATP hydrolysis.</text>
</comment>
<keyword evidence="9" id="KW-1185">Reference proteome</keyword>
<keyword evidence="1 5" id="KW-0808">Transferase</keyword>
<proteinExistence type="inferred from homology"/>
<comment type="similarity">
    <text evidence="5 6">Belongs to the adenylate kinase family.</text>
</comment>
<comment type="function">
    <text evidence="5">Catalyzes the reversible transfer of the terminal phosphate group between ATP and AMP. Plays an important role in cellular energy homeostasis and in adenine nucleotide metabolism.</text>
</comment>
<dbReference type="NCBIfam" id="NF011105">
    <property type="entry name" value="PRK14532.1"/>
    <property type="match status" value="1"/>
</dbReference>
<keyword evidence="2 5" id="KW-0545">Nucleotide biosynthesis</keyword>
<dbReference type="Proteomes" id="UP001620339">
    <property type="component" value="Unassembled WGS sequence"/>
</dbReference>
<dbReference type="InterPro" id="IPR000850">
    <property type="entry name" value="Adenylat/UMP-CMP_kin"/>
</dbReference>
<dbReference type="EMBL" id="JADIKK010000008">
    <property type="protein sequence ID" value="MFK2878527.1"/>
    <property type="molecule type" value="Genomic_DNA"/>
</dbReference>
<dbReference type="Pfam" id="PF00406">
    <property type="entry name" value="ADK"/>
    <property type="match status" value="1"/>
</dbReference>
<evidence type="ECO:0000256" key="7">
    <source>
        <dbReference type="RuleBase" id="RU003331"/>
    </source>
</evidence>
<sequence>MRLVLLGAPGSGKGTQAARLKTDLAVPHISTGDMLRAAVAAGTPIGLKAKAVMDAGKLVSDDILLAMLEERLAQPDAKNGFILDGYPRNLAQADALDHLLTRIRQPLDAVVKLEVPNEAIIARCEIRYAAEHRKDDDPAVVRDRLKVYAEQTAPVADFYAQRGKLQVVDGVGELDEVTARVKRALRVEEAATAVSQNGG</sequence>
<keyword evidence="4 5" id="KW-0418">Kinase</keyword>
<feature type="binding site" evidence="5">
    <location>
        <begin position="85"/>
        <end position="88"/>
    </location>
    <ligand>
        <name>AMP</name>
        <dbReference type="ChEBI" id="CHEBI:456215"/>
    </ligand>
</feature>
<dbReference type="PROSITE" id="PS00113">
    <property type="entry name" value="ADENYLATE_KINASE"/>
    <property type="match status" value="1"/>
</dbReference>
<dbReference type="Gene3D" id="3.40.50.300">
    <property type="entry name" value="P-loop containing nucleotide triphosphate hydrolases"/>
    <property type="match status" value="1"/>
</dbReference>
<dbReference type="NCBIfam" id="NF001381">
    <property type="entry name" value="PRK00279.1-3"/>
    <property type="match status" value="1"/>
</dbReference>
<dbReference type="EC" id="2.7.4.3" evidence="5 7"/>
<evidence type="ECO:0000313" key="8">
    <source>
        <dbReference type="EMBL" id="MFK2878527.1"/>
    </source>
</evidence>
<feature type="binding site" evidence="5">
    <location>
        <position position="144"/>
    </location>
    <ligand>
        <name>AMP</name>
        <dbReference type="ChEBI" id="CHEBI:456215"/>
    </ligand>
</feature>
<comment type="caution">
    <text evidence="5">Lacks conserved residue(s) required for the propagation of feature annotation.</text>
</comment>
<feature type="binding site" evidence="5">
    <location>
        <begin position="10"/>
        <end position="15"/>
    </location>
    <ligand>
        <name>ATP</name>
        <dbReference type="ChEBI" id="CHEBI:30616"/>
    </ligand>
</feature>
<evidence type="ECO:0000256" key="3">
    <source>
        <dbReference type="ARBA" id="ARBA00022741"/>
    </source>
</evidence>
<dbReference type="CDD" id="cd01428">
    <property type="entry name" value="ADK"/>
    <property type="match status" value="1"/>
</dbReference>
<evidence type="ECO:0000256" key="6">
    <source>
        <dbReference type="RuleBase" id="RU003330"/>
    </source>
</evidence>
<name>A0ABW8J8B8_9GAMM</name>
<feature type="binding site" evidence="5">
    <location>
        <position position="172"/>
    </location>
    <ligand>
        <name>ATP</name>
        <dbReference type="ChEBI" id="CHEBI:30616"/>
    </ligand>
</feature>
<keyword evidence="5 7" id="KW-0067">ATP-binding</keyword>
<feature type="binding site" evidence="5">
    <location>
        <position position="133"/>
    </location>
    <ligand>
        <name>AMP</name>
        <dbReference type="ChEBI" id="CHEBI:456215"/>
    </ligand>
</feature>
<feature type="binding site" evidence="5">
    <location>
        <position position="36"/>
    </location>
    <ligand>
        <name>AMP</name>
        <dbReference type="ChEBI" id="CHEBI:456215"/>
    </ligand>
</feature>
<evidence type="ECO:0000256" key="2">
    <source>
        <dbReference type="ARBA" id="ARBA00022727"/>
    </source>
</evidence>
<comment type="subunit">
    <text evidence="5 7">Monomer.</text>
</comment>
<feature type="binding site" evidence="5">
    <location>
        <position position="127"/>
    </location>
    <ligand>
        <name>ATP</name>
        <dbReference type="ChEBI" id="CHEBI:30616"/>
    </ligand>
</feature>
<accession>A0ABW8J8B8</accession>
<feature type="binding site" evidence="5">
    <location>
        <position position="92"/>
    </location>
    <ligand>
        <name>AMP</name>
        <dbReference type="ChEBI" id="CHEBI:456215"/>
    </ligand>
</feature>
<dbReference type="InterPro" id="IPR033690">
    <property type="entry name" value="Adenylat_kinase_CS"/>
</dbReference>
<evidence type="ECO:0000256" key="4">
    <source>
        <dbReference type="ARBA" id="ARBA00022777"/>
    </source>
</evidence>
<organism evidence="8 9">
    <name type="scientific">Rhodanobacter hydrolyticus</name>
    <dbReference type="NCBI Taxonomy" id="2250595"/>
    <lineage>
        <taxon>Bacteria</taxon>
        <taxon>Pseudomonadati</taxon>
        <taxon>Pseudomonadota</taxon>
        <taxon>Gammaproteobacteria</taxon>
        <taxon>Lysobacterales</taxon>
        <taxon>Rhodanobacteraceae</taxon>
        <taxon>Rhodanobacter</taxon>
    </lineage>
</organism>
<dbReference type="GO" id="GO:0004017">
    <property type="term" value="F:AMP kinase activity"/>
    <property type="evidence" value="ECO:0007669"/>
    <property type="project" value="UniProtKB-EC"/>
</dbReference>
<comment type="catalytic activity">
    <reaction evidence="5 7">
        <text>AMP + ATP = 2 ADP</text>
        <dbReference type="Rhea" id="RHEA:12973"/>
        <dbReference type="ChEBI" id="CHEBI:30616"/>
        <dbReference type="ChEBI" id="CHEBI:456215"/>
        <dbReference type="ChEBI" id="CHEBI:456216"/>
        <dbReference type="EC" id="2.7.4.3"/>
    </reaction>
</comment>
<comment type="subcellular location">
    <subcellularLocation>
        <location evidence="5 7">Cytoplasm</location>
    </subcellularLocation>
</comment>
<evidence type="ECO:0000256" key="5">
    <source>
        <dbReference type="HAMAP-Rule" id="MF_00235"/>
    </source>
</evidence>
<evidence type="ECO:0000256" key="1">
    <source>
        <dbReference type="ARBA" id="ARBA00022679"/>
    </source>
</evidence>
<dbReference type="RefSeq" id="WP_404615250.1">
    <property type="nucleotide sequence ID" value="NZ_JADIKK010000008.1"/>
</dbReference>
<dbReference type="NCBIfam" id="NF011100">
    <property type="entry name" value="PRK14527.1"/>
    <property type="match status" value="1"/>
</dbReference>
<feature type="region of interest" description="NMP" evidence="5">
    <location>
        <begin position="30"/>
        <end position="59"/>
    </location>
</feature>
<reference evidence="8 9" key="1">
    <citation type="submission" date="2020-10" db="EMBL/GenBank/DDBJ databases">
        <title>Phylogeny of dyella-like bacteria.</title>
        <authorList>
            <person name="Fu J."/>
        </authorList>
    </citation>
    <scope>NUCLEOTIDE SEQUENCE [LARGE SCALE GENOMIC DNA]</scope>
    <source>
        <strain evidence="8 9">KACC 19113</strain>
    </source>
</reference>
<dbReference type="PANTHER" id="PTHR23359">
    <property type="entry name" value="NUCLEOTIDE KINASE"/>
    <property type="match status" value="1"/>
</dbReference>